<name>V4MJM7_EUTSA</name>
<dbReference type="AlphaFoldDB" id="V4MJM7"/>
<dbReference type="Pfam" id="PF08387">
    <property type="entry name" value="FBD"/>
    <property type="match status" value="1"/>
</dbReference>
<dbReference type="KEGG" id="eus:EUTSA_v10004309mg"/>
<dbReference type="SUPFAM" id="SSF81383">
    <property type="entry name" value="F-box domain"/>
    <property type="match status" value="1"/>
</dbReference>
<dbReference type="InterPro" id="IPR055411">
    <property type="entry name" value="LRR_FXL15/At3g58940/PEG3-like"/>
</dbReference>
<reference evidence="2 3" key="1">
    <citation type="journal article" date="2013" name="Front. Plant Sci.">
        <title>The Reference Genome of the Halophytic Plant Eutrema salsugineum.</title>
        <authorList>
            <person name="Yang R."/>
            <person name="Jarvis D.E."/>
            <person name="Chen H."/>
            <person name="Beilstein M.A."/>
            <person name="Grimwood J."/>
            <person name="Jenkins J."/>
            <person name="Shu S."/>
            <person name="Prochnik S."/>
            <person name="Xin M."/>
            <person name="Ma C."/>
            <person name="Schmutz J."/>
            <person name="Wing R.A."/>
            <person name="Mitchell-Olds T."/>
            <person name="Schumaker K.S."/>
            <person name="Wang X."/>
        </authorList>
    </citation>
    <scope>NUCLEOTIDE SEQUENCE [LARGE SCALE GENOMIC DNA]</scope>
</reference>
<dbReference type="InterPro" id="IPR036047">
    <property type="entry name" value="F-box-like_dom_sf"/>
</dbReference>
<dbReference type="PANTHER" id="PTHR31900:SF28">
    <property type="entry name" value="FBD DOMAIN-CONTAINING PROTEIN"/>
    <property type="match status" value="1"/>
</dbReference>
<sequence>MDRISELSDELLVRILSFLPTKVAVSTSILSKRWECLWMWLPKLDFVSSHCTRSECESLRCLLDRSLPLYRASVMESFRLDLSFSRYKPEDVKLWVVIAVSRCLRELDIVYDSYLDKQCILPSSLYACKSLVVLKLEGDILLDVPRRVCLPSLKTLQLRNGTGLDGESLKRLLSICPVLENLSVDFCHRDDNVGKIIVIVMSLQSLSLSIPRECYLDGLEIDTPSLKYLKLEDLNDENESCVIEDMPKLEEAYIHVRFPDIKSIIGSITSVKRLTLCSQVLYGNGFVFNQLEYLKLCVCTRCSSNLLARLLKDSPNLRVLNIFQILGRASKMVSWNRPSTVPACFWSTIQTFIWSGYMGRPQEKDVAVYVLENAHRLYTARISSDEKFIPKFEMLKELSVCSRASTTCRLFFD</sequence>
<gene>
    <name evidence="2" type="ORF">EUTSA_v10004309mg</name>
</gene>
<keyword evidence="3" id="KW-1185">Reference proteome</keyword>
<dbReference type="Gramene" id="ESQ31566">
    <property type="protein sequence ID" value="ESQ31566"/>
    <property type="gene ID" value="EUTSA_v10004309mg"/>
</dbReference>
<dbReference type="PANTHER" id="PTHR31900">
    <property type="entry name" value="F-BOX/RNI SUPERFAMILY PROTEIN-RELATED"/>
    <property type="match status" value="1"/>
</dbReference>
<organism evidence="2 3">
    <name type="scientific">Eutrema salsugineum</name>
    <name type="common">Saltwater cress</name>
    <name type="synonym">Sisymbrium salsugineum</name>
    <dbReference type="NCBI Taxonomy" id="72664"/>
    <lineage>
        <taxon>Eukaryota</taxon>
        <taxon>Viridiplantae</taxon>
        <taxon>Streptophyta</taxon>
        <taxon>Embryophyta</taxon>
        <taxon>Tracheophyta</taxon>
        <taxon>Spermatophyta</taxon>
        <taxon>Magnoliopsida</taxon>
        <taxon>eudicotyledons</taxon>
        <taxon>Gunneridae</taxon>
        <taxon>Pentapetalae</taxon>
        <taxon>rosids</taxon>
        <taxon>malvids</taxon>
        <taxon>Brassicales</taxon>
        <taxon>Brassicaceae</taxon>
        <taxon>Eutremeae</taxon>
        <taxon>Eutrema</taxon>
    </lineage>
</organism>
<evidence type="ECO:0000259" key="1">
    <source>
        <dbReference type="SMART" id="SM00579"/>
    </source>
</evidence>
<dbReference type="OrthoDB" id="612216at2759"/>
<dbReference type="SMART" id="SM00579">
    <property type="entry name" value="FBD"/>
    <property type="match status" value="1"/>
</dbReference>
<dbReference type="OMA" id="DENESCV"/>
<dbReference type="InterPro" id="IPR006566">
    <property type="entry name" value="FBD"/>
</dbReference>
<dbReference type="Proteomes" id="UP000030689">
    <property type="component" value="Unassembled WGS sequence"/>
</dbReference>
<dbReference type="Pfam" id="PF00646">
    <property type="entry name" value="F-box"/>
    <property type="match status" value="1"/>
</dbReference>
<dbReference type="InterPro" id="IPR050232">
    <property type="entry name" value="FBL13/AtMIF1-like"/>
</dbReference>
<accession>V4MJM7</accession>
<dbReference type="SUPFAM" id="SSF52047">
    <property type="entry name" value="RNI-like"/>
    <property type="match status" value="1"/>
</dbReference>
<dbReference type="InterPro" id="IPR053781">
    <property type="entry name" value="F-box_AtFBL13-like"/>
</dbReference>
<proteinExistence type="predicted"/>
<dbReference type="InterPro" id="IPR001810">
    <property type="entry name" value="F-box_dom"/>
</dbReference>
<dbReference type="Gene3D" id="3.80.10.10">
    <property type="entry name" value="Ribonuclease Inhibitor"/>
    <property type="match status" value="1"/>
</dbReference>
<evidence type="ECO:0000313" key="2">
    <source>
        <dbReference type="EMBL" id="ESQ31566.1"/>
    </source>
</evidence>
<evidence type="ECO:0000313" key="3">
    <source>
        <dbReference type="Proteomes" id="UP000030689"/>
    </source>
</evidence>
<protein>
    <recommendedName>
        <fullName evidence="1">FBD domain-containing protein</fullName>
    </recommendedName>
</protein>
<feature type="domain" description="FBD" evidence="1">
    <location>
        <begin position="343"/>
        <end position="413"/>
    </location>
</feature>
<dbReference type="EMBL" id="KI517748">
    <property type="protein sequence ID" value="ESQ31566.1"/>
    <property type="molecule type" value="Genomic_DNA"/>
</dbReference>
<dbReference type="CDD" id="cd22160">
    <property type="entry name" value="F-box_AtFBL13-like"/>
    <property type="match status" value="1"/>
</dbReference>
<dbReference type="Pfam" id="PF24758">
    <property type="entry name" value="LRR_At5g56370"/>
    <property type="match status" value="1"/>
</dbReference>
<dbReference type="STRING" id="72664.V4MJM7"/>
<dbReference type="InterPro" id="IPR032675">
    <property type="entry name" value="LRR_dom_sf"/>
</dbReference>